<reference evidence="1" key="1">
    <citation type="submission" date="2018-11" db="EMBL/GenBank/DDBJ databases">
        <authorList>
            <consortium name="Genoscope - CEA"/>
            <person name="William W."/>
        </authorList>
    </citation>
    <scope>NUCLEOTIDE SEQUENCE</scope>
</reference>
<name>A0A3P6F844_BRAOL</name>
<proteinExistence type="predicted"/>
<sequence length="91" mass="10233">MSLGLVPRVITQCHLKKNLLVEKQCRTVATKIQASYHLSRLQYLESKIRGTSRPSSHLLHRRDLLLIAGSSGRCLGRAPSERWESSCCKSS</sequence>
<dbReference type="AlphaFoldDB" id="A0A3P6F844"/>
<organism evidence="1">
    <name type="scientific">Brassica oleracea</name>
    <name type="common">Wild cabbage</name>
    <dbReference type="NCBI Taxonomy" id="3712"/>
    <lineage>
        <taxon>Eukaryota</taxon>
        <taxon>Viridiplantae</taxon>
        <taxon>Streptophyta</taxon>
        <taxon>Embryophyta</taxon>
        <taxon>Tracheophyta</taxon>
        <taxon>Spermatophyta</taxon>
        <taxon>Magnoliopsida</taxon>
        <taxon>eudicotyledons</taxon>
        <taxon>Gunneridae</taxon>
        <taxon>Pentapetalae</taxon>
        <taxon>rosids</taxon>
        <taxon>malvids</taxon>
        <taxon>Brassicales</taxon>
        <taxon>Brassicaceae</taxon>
        <taxon>Brassiceae</taxon>
        <taxon>Brassica</taxon>
    </lineage>
</organism>
<accession>A0A3P6F844</accession>
<dbReference type="EMBL" id="LR031878">
    <property type="protein sequence ID" value="VDD48360.1"/>
    <property type="molecule type" value="Genomic_DNA"/>
</dbReference>
<protein>
    <submittedName>
        <fullName evidence="1">Uncharacterized protein</fullName>
    </submittedName>
</protein>
<evidence type="ECO:0000313" key="1">
    <source>
        <dbReference type="EMBL" id="VDD48360.1"/>
    </source>
</evidence>
<gene>
    <name evidence="1" type="ORF">BOLC1T00749H</name>
</gene>